<comment type="similarity">
    <text evidence="1">Belongs to the beta type-B retroviral polymerase family. HERV class-II K(HML-2) pol subfamily.</text>
</comment>
<name>H3AC64_LATCH</name>
<dbReference type="Gene3D" id="3.30.70.270">
    <property type="match status" value="1"/>
</dbReference>
<proteinExistence type="inferred from homology"/>
<dbReference type="InterPro" id="IPR043128">
    <property type="entry name" value="Rev_trsase/Diguanyl_cyclase"/>
</dbReference>
<evidence type="ECO:0000256" key="1">
    <source>
        <dbReference type="ARBA" id="ARBA00010879"/>
    </source>
</evidence>
<dbReference type="EC" id="3.1.26.4" evidence="2"/>
<dbReference type="InterPro" id="IPR050951">
    <property type="entry name" value="Retrovirus_Pol_polyprotein"/>
</dbReference>
<dbReference type="InterPro" id="IPR000477">
    <property type="entry name" value="RT_dom"/>
</dbReference>
<evidence type="ECO:0000313" key="4">
    <source>
        <dbReference type="Ensembl" id="ENSLACP00000007235.1"/>
    </source>
</evidence>
<dbReference type="InterPro" id="IPR043502">
    <property type="entry name" value="DNA/RNA_pol_sf"/>
</dbReference>
<dbReference type="eggNOG" id="KOG0017">
    <property type="taxonomic scope" value="Eukaryota"/>
</dbReference>
<dbReference type="PANTHER" id="PTHR37984">
    <property type="entry name" value="PROTEIN CBG26694"/>
    <property type="match status" value="1"/>
</dbReference>
<dbReference type="PANTHER" id="PTHR37984:SF10">
    <property type="entry name" value="RIBONUCLEASE H"/>
    <property type="match status" value="1"/>
</dbReference>
<dbReference type="GO" id="GO:0004523">
    <property type="term" value="F:RNA-DNA hybrid ribonuclease activity"/>
    <property type="evidence" value="ECO:0007669"/>
    <property type="project" value="UniProtKB-EC"/>
</dbReference>
<dbReference type="AlphaFoldDB" id="H3AC64"/>
<dbReference type="Proteomes" id="UP000008672">
    <property type="component" value="Unassembled WGS sequence"/>
</dbReference>
<organism evidence="4 5">
    <name type="scientific">Latimeria chalumnae</name>
    <name type="common">Coelacanth</name>
    <dbReference type="NCBI Taxonomy" id="7897"/>
    <lineage>
        <taxon>Eukaryota</taxon>
        <taxon>Metazoa</taxon>
        <taxon>Chordata</taxon>
        <taxon>Craniata</taxon>
        <taxon>Vertebrata</taxon>
        <taxon>Euteleostomi</taxon>
        <taxon>Coelacanthiformes</taxon>
        <taxon>Coelacanthidae</taxon>
        <taxon>Latimeria</taxon>
    </lineage>
</organism>
<dbReference type="InParanoid" id="H3AC64"/>
<dbReference type="HOGENOM" id="CLU_000384_42_3_1"/>
<reference evidence="5" key="1">
    <citation type="submission" date="2011-08" db="EMBL/GenBank/DDBJ databases">
        <title>The draft genome of Latimeria chalumnae.</title>
        <authorList>
            <person name="Di Palma F."/>
            <person name="Alfoldi J."/>
            <person name="Johnson J."/>
            <person name="Berlin A."/>
            <person name="Gnerre S."/>
            <person name="Jaffe D."/>
            <person name="MacCallum I."/>
            <person name="Young S."/>
            <person name="Walker B.J."/>
            <person name="Lander E."/>
            <person name="Lindblad-Toh K."/>
        </authorList>
    </citation>
    <scope>NUCLEOTIDE SEQUENCE [LARGE SCALE GENOMIC DNA]</scope>
    <source>
        <strain evidence="5">Wild caught</strain>
    </source>
</reference>
<dbReference type="CDD" id="cd01647">
    <property type="entry name" value="RT_LTR"/>
    <property type="match status" value="1"/>
</dbReference>
<evidence type="ECO:0000259" key="3">
    <source>
        <dbReference type="Pfam" id="PF00078"/>
    </source>
</evidence>
<protein>
    <recommendedName>
        <fullName evidence="2">ribonuclease H</fullName>
        <ecNumber evidence="2">3.1.26.4</ecNumber>
    </recommendedName>
</protein>
<evidence type="ECO:0000256" key="2">
    <source>
        <dbReference type="ARBA" id="ARBA00012180"/>
    </source>
</evidence>
<accession>H3AC64</accession>
<reference evidence="4" key="3">
    <citation type="submission" date="2025-09" db="UniProtKB">
        <authorList>
            <consortium name="Ensembl"/>
        </authorList>
    </citation>
    <scope>IDENTIFICATION</scope>
</reference>
<sequence length="149" mass="16734">RLERHGIISPIEQSEWAAPIVVVPKKDKSVRLCGDYKVIVDHCVEPEPYPLPNAEDLFATLAGGKCFSKLDLSFAYQQLELEPESEPFLTINTHKGLYRYHWLAYGVSTAPAIFQHTMDKVVCLLDNILVTVSTVEEHLAILDQVLSSL</sequence>
<evidence type="ECO:0000313" key="5">
    <source>
        <dbReference type="Proteomes" id="UP000008672"/>
    </source>
</evidence>
<feature type="domain" description="Reverse transcriptase" evidence="3">
    <location>
        <begin position="23"/>
        <end position="130"/>
    </location>
</feature>
<dbReference type="OMA" id="WHTERLA"/>
<dbReference type="Gene3D" id="3.10.10.10">
    <property type="entry name" value="HIV Type 1 Reverse Transcriptase, subunit A, domain 1"/>
    <property type="match status" value="1"/>
</dbReference>
<dbReference type="EMBL" id="AFYH01166373">
    <property type="status" value="NOT_ANNOTATED_CDS"/>
    <property type="molecule type" value="Genomic_DNA"/>
</dbReference>
<dbReference type="STRING" id="7897.ENSLACP00000007235"/>
<dbReference type="GeneTree" id="ENSGT00940000173333"/>
<dbReference type="Pfam" id="PF00078">
    <property type="entry name" value="RVT_1"/>
    <property type="match status" value="1"/>
</dbReference>
<reference evidence="4" key="2">
    <citation type="submission" date="2025-08" db="UniProtKB">
        <authorList>
            <consortium name="Ensembl"/>
        </authorList>
    </citation>
    <scope>IDENTIFICATION</scope>
</reference>
<dbReference type="SUPFAM" id="SSF56672">
    <property type="entry name" value="DNA/RNA polymerases"/>
    <property type="match status" value="1"/>
</dbReference>
<dbReference type="Ensembl" id="ENSLACT00000007295.1">
    <property type="protein sequence ID" value="ENSLACP00000007235.1"/>
    <property type="gene ID" value="ENSLACG00000006416.1"/>
</dbReference>
<keyword evidence="5" id="KW-1185">Reference proteome</keyword>